<evidence type="ECO:0000256" key="10">
    <source>
        <dbReference type="ARBA" id="ARBA00049115"/>
    </source>
</evidence>
<dbReference type="Proteomes" id="UP001302494">
    <property type="component" value="Chromosome"/>
</dbReference>
<dbReference type="EMBL" id="CP116968">
    <property type="protein sequence ID" value="WNM63205.1"/>
    <property type="molecule type" value="Genomic_DNA"/>
</dbReference>
<feature type="compositionally biased region" description="Basic residues" evidence="13">
    <location>
        <begin position="448"/>
        <end position="457"/>
    </location>
</feature>
<keyword evidence="16" id="KW-1185">Reference proteome</keyword>
<evidence type="ECO:0000256" key="13">
    <source>
        <dbReference type="SAM" id="MobiDB-lite"/>
    </source>
</evidence>
<evidence type="ECO:0000313" key="16">
    <source>
        <dbReference type="Proteomes" id="UP001302494"/>
    </source>
</evidence>
<dbReference type="InterPro" id="IPR004769">
    <property type="entry name" value="Pur_lyase"/>
</dbReference>
<sequence length="457" mass="51385">MIDRYTLPRMGAVWTQTHKYELWLQVELAVCEAMEQMGHVPYGVAARIRKKVTINPLRIAAIEQVTKHDVIAFLESVSEQAGKDSRFLHVGLTSSDIVDTSLSLQLAEAAQLIREDVGRLLSVLRDLAFAHQDTLMVGRSHGIHGEPISFGWKVAIWYQEFQRQELRLKAAIADIAVGKLSGAMGTFAHLSPSIEKTVCQRLGLKPAPISNQVLQRDRHAAFLSALALIAASIEKVATEIRHLQRTEVLEAEEYFEPGQKGSSAMPHKRNPISSENLCGLARVVRSNSLAALENVALWHERDISHSSAERIILPDSTILIDYMLVRVTNMLSKLVVYPERMMATLNQTGGLIYSQRLLLALVDKGAIRKDAYEHVQQHAMAAWKGEGSFQTLIEQDPFIAKHLSTKQIATCFNPKTYLRHQQQIFTRVFGRQVRRKSSTPTRLTPSKKTSKKRKYID</sequence>
<keyword evidence="6 12" id="KW-0658">Purine biosynthesis</keyword>
<feature type="domain" description="Adenylosuccinate lyase C-terminal" evidence="14">
    <location>
        <begin position="349"/>
        <end position="429"/>
    </location>
</feature>
<dbReference type="SUPFAM" id="SSF48557">
    <property type="entry name" value="L-aspartase-like"/>
    <property type="match status" value="1"/>
</dbReference>
<evidence type="ECO:0000256" key="7">
    <source>
        <dbReference type="ARBA" id="ARBA00023239"/>
    </source>
</evidence>
<dbReference type="InterPro" id="IPR008948">
    <property type="entry name" value="L-Aspartase-like"/>
</dbReference>
<dbReference type="PRINTS" id="PR00149">
    <property type="entry name" value="FUMRATELYASE"/>
</dbReference>
<evidence type="ECO:0000256" key="1">
    <source>
        <dbReference type="ARBA" id="ARBA00004706"/>
    </source>
</evidence>
<dbReference type="Gene3D" id="1.10.40.30">
    <property type="entry name" value="Fumarase/aspartase (C-terminal domain)"/>
    <property type="match status" value="1"/>
</dbReference>
<dbReference type="InterPro" id="IPR000362">
    <property type="entry name" value="Fumarate_lyase_fam"/>
</dbReference>
<feature type="compositionally biased region" description="Polar residues" evidence="13">
    <location>
        <begin position="438"/>
        <end position="447"/>
    </location>
</feature>
<dbReference type="InterPro" id="IPR024083">
    <property type="entry name" value="Fumarase/histidase_N"/>
</dbReference>
<dbReference type="KEGG" id="nneo:PQG83_05485"/>
<dbReference type="Gene3D" id="1.20.200.10">
    <property type="entry name" value="Fumarase/aspartase (Central domain)"/>
    <property type="match status" value="1"/>
</dbReference>
<evidence type="ECO:0000259" key="14">
    <source>
        <dbReference type="SMART" id="SM00998"/>
    </source>
</evidence>
<keyword evidence="7 12" id="KW-0456">Lyase</keyword>
<comment type="catalytic activity">
    <reaction evidence="10">
        <text>N(6)-(1,2-dicarboxyethyl)-AMP = fumarate + AMP</text>
        <dbReference type="Rhea" id="RHEA:16853"/>
        <dbReference type="ChEBI" id="CHEBI:29806"/>
        <dbReference type="ChEBI" id="CHEBI:57567"/>
        <dbReference type="ChEBI" id="CHEBI:456215"/>
        <dbReference type="EC" id="4.3.2.2"/>
    </reaction>
    <physiologicalReaction direction="left-to-right" evidence="10">
        <dbReference type="Rhea" id="RHEA:16854"/>
    </physiologicalReaction>
</comment>
<dbReference type="Pfam" id="PF00206">
    <property type="entry name" value="Lyase_1"/>
    <property type="match status" value="1"/>
</dbReference>
<dbReference type="CDD" id="cd01360">
    <property type="entry name" value="Adenylsuccinate_lyase_1"/>
    <property type="match status" value="1"/>
</dbReference>
<feature type="region of interest" description="Disordered" evidence="13">
    <location>
        <begin position="433"/>
        <end position="457"/>
    </location>
</feature>
<evidence type="ECO:0000256" key="9">
    <source>
        <dbReference type="ARBA" id="ARBA00030717"/>
    </source>
</evidence>
<dbReference type="InterPro" id="IPR022761">
    <property type="entry name" value="Fumarate_lyase_N"/>
</dbReference>
<comment type="pathway">
    <text evidence="2 12">Purine metabolism; AMP biosynthesis via de novo pathway; AMP from IMP: step 2/2.</text>
</comment>
<accession>A0AA96GML2</accession>
<dbReference type="RefSeq" id="WP_312747635.1">
    <property type="nucleotide sequence ID" value="NZ_CP116968.1"/>
</dbReference>
<evidence type="ECO:0000256" key="5">
    <source>
        <dbReference type="ARBA" id="ARBA00017058"/>
    </source>
</evidence>
<evidence type="ECO:0000256" key="4">
    <source>
        <dbReference type="ARBA" id="ARBA00012339"/>
    </source>
</evidence>
<dbReference type="SMART" id="SM00998">
    <property type="entry name" value="ADSL_C"/>
    <property type="match status" value="1"/>
</dbReference>
<dbReference type="Gene3D" id="1.10.275.10">
    <property type="entry name" value="Fumarase/aspartase (N-terminal domain)"/>
    <property type="match status" value="1"/>
</dbReference>
<dbReference type="PRINTS" id="PR00145">
    <property type="entry name" value="ARGSUCLYASE"/>
</dbReference>
<evidence type="ECO:0000256" key="2">
    <source>
        <dbReference type="ARBA" id="ARBA00004734"/>
    </source>
</evidence>
<protein>
    <recommendedName>
        <fullName evidence="5 11">Adenylosuccinate lyase</fullName>
        <shortName evidence="12">ASL</shortName>
        <ecNumber evidence="4 11">4.3.2.2</ecNumber>
    </recommendedName>
    <alternativeName>
        <fullName evidence="9 12">Adenylosuccinase</fullName>
    </alternativeName>
</protein>
<name>A0AA96GML2_9BACT</name>
<dbReference type="PANTHER" id="PTHR43172">
    <property type="entry name" value="ADENYLOSUCCINATE LYASE"/>
    <property type="match status" value="1"/>
</dbReference>
<dbReference type="PROSITE" id="PS00163">
    <property type="entry name" value="FUMARATE_LYASES"/>
    <property type="match status" value="1"/>
</dbReference>
<dbReference type="GO" id="GO:0005829">
    <property type="term" value="C:cytosol"/>
    <property type="evidence" value="ECO:0007669"/>
    <property type="project" value="TreeGrafter"/>
</dbReference>
<dbReference type="GO" id="GO:0044208">
    <property type="term" value="P:'de novo' AMP biosynthetic process"/>
    <property type="evidence" value="ECO:0007669"/>
    <property type="project" value="TreeGrafter"/>
</dbReference>
<comment type="similarity">
    <text evidence="3 12">Belongs to the lyase 1 family. Adenylosuccinate lyase subfamily.</text>
</comment>
<evidence type="ECO:0000256" key="11">
    <source>
        <dbReference type="NCBIfam" id="TIGR00928"/>
    </source>
</evidence>
<dbReference type="FunFam" id="1.20.200.10:FF:000008">
    <property type="entry name" value="Adenylosuccinate lyase"/>
    <property type="match status" value="1"/>
</dbReference>
<dbReference type="InterPro" id="IPR019468">
    <property type="entry name" value="AdenyloSucc_lyase_C"/>
</dbReference>
<evidence type="ECO:0000256" key="12">
    <source>
        <dbReference type="RuleBase" id="RU361172"/>
    </source>
</evidence>
<dbReference type="EC" id="4.3.2.2" evidence="4 11"/>
<organism evidence="15 16">
    <name type="scientific">Candidatus Nitrospira neomarina</name>
    <dbReference type="NCBI Taxonomy" id="3020899"/>
    <lineage>
        <taxon>Bacteria</taxon>
        <taxon>Pseudomonadati</taxon>
        <taxon>Nitrospirota</taxon>
        <taxon>Nitrospiria</taxon>
        <taxon>Nitrospirales</taxon>
        <taxon>Nitrospiraceae</taxon>
        <taxon>Nitrospira</taxon>
    </lineage>
</organism>
<dbReference type="InterPro" id="IPR020557">
    <property type="entry name" value="Fumarate_lyase_CS"/>
</dbReference>
<gene>
    <name evidence="15" type="primary">purB</name>
    <name evidence="15" type="ORF">PQG83_05485</name>
</gene>
<evidence type="ECO:0000256" key="8">
    <source>
        <dbReference type="ARBA" id="ARBA00024477"/>
    </source>
</evidence>
<comment type="catalytic activity">
    <reaction evidence="8">
        <text>(2S)-2-[5-amino-1-(5-phospho-beta-D-ribosyl)imidazole-4-carboxamido]succinate = 5-amino-1-(5-phospho-beta-D-ribosyl)imidazole-4-carboxamide + fumarate</text>
        <dbReference type="Rhea" id="RHEA:23920"/>
        <dbReference type="ChEBI" id="CHEBI:29806"/>
        <dbReference type="ChEBI" id="CHEBI:58443"/>
        <dbReference type="ChEBI" id="CHEBI:58475"/>
        <dbReference type="EC" id="4.3.2.2"/>
    </reaction>
    <physiologicalReaction direction="left-to-right" evidence="8">
        <dbReference type="Rhea" id="RHEA:23921"/>
    </physiologicalReaction>
</comment>
<dbReference type="NCBIfam" id="TIGR00928">
    <property type="entry name" value="purB"/>
    <property type="match status" value="1"/>
</dbReference>
<evidence type="ECO:0000256" key="6">
    <source>
        <dbReference type="ARBA" id="ARBA00022755"/>
    </source>
</evidence>
<dbReference type="PANTHER" id="PTHR43172:SF1">
    <property type="entry name" value="ADENYLOSUCCINATE LYASE"/>
    <property type="match status" value="1"/>
</dbReference>
<reference evidence="15 16" key="1">
    <citation type="submission" date="2023-01" db="EMBL/GenBank/DDBJ databases">
        <title>Cultivation and genomic characterization of new, ubiquitous marine nitrite-oxidizing bacteria from the Nitrospirales.</title>
        <authorList>
            <person name="Mueller A.J."/>
            <person name="Daebeler A."/>
            <person name="Herbold C.W."/>
            <person name="Kirkegaard R.H."/>
            <person name="Daims H."/>
        </authorList>
    </citation>
    <scope>NUCLEOTIDE SEQUENCE [LARGE SCALE GENOMIC DNA]</scope>
    <source>
        <strain evidence="15 16">DK</strain>
    </source>
</reference>
<dbReference type="GO" id="GO:0004018">
    <property type="term" value="F:N6-(1,2-dicarboxyethyl)AMP AMP-lyase (fumarate-forming) activity"/>
    <property type="evidence" value="ECO:0007669"/>
    <property type="project" value="UniProtKB-UniRule"/>
</dbReference>
<evidence type="ECO:0000313" key="15">
    <source>
        <dbReference type="EMBL" id="WNM63205.1"/>
    </source>
</evidence>
<dbReference type="Pfam" id="PF10397">
    <property type="entry name" value="ADSL_C"/>
    <property type="match status" value="1"/>
</dbReference>
<dbReference type="AlphaFoldDB" id="A0AA96GML2"/>
<comment type="pathway">
    <text evidence="1 12">Purine metabolism; IMP biosynthesis via de novo pathway; 5-amino-1-(5-phospho-D-ribosyl)imidazole-4-carboxamide from 5-amino-1-(5-phospho-D-ribosyl)imidazole-4-carboxylate: step 2/2.</text>
</comment>
<evidence type="ECO:0000256" key="3">
    <source>
        <dbReference type="ARBA" id="ARBA00008273"/>
    </source>
</evidence>
<dbReference type="GO" id="GO:0070626">
    <property type="term" value="F:(S)-2-(5-amino-1-(5-phospho-D-ribosyl)imidazole-4-carboxamido) succinate lyase (fumarate-forming) activity"/>
    <property type="evidence" value="ECO:0007669"/>
    <property type="project" value="TreeGrafter"/>
</dbReference>
<dbReference type="FunFam" id="1.10.40.30:FF:000007">
    <property type="entry name" value="Adenylosuccinate lyase"/>
    <property type="match status" value="1"/>
</dbReference>
<proteinExistence type="inferred from homology"/>